<keyword evidence="3" id="KW-1185">Reference proteome</keyword>
<dbReference type="EMBL" id="CM017693">
    <property type="protein sequence ID" value="TYH13308.1"/>
    <property type="molecule type" value="Genomic_DNA"/>
</dbReference>
<evidence type="ECO:0000313" key="3">
    <source>
        <dbReference type="Proteomes" id="UP000323506"/>
    </source>
</evidence>
<protein>
    <submittedName>
        <fullName evidence="2">Uncharacterized protein</fullName>
    </submittedName>
</protein>
<dbReference type="Proteomes" id="UP000323506">
    <property type="component" value="Chromosome A06"/>
</dbReference>
<gene>
    <name evidence="2" type="ORF">ES288_A06G132400v1</name>
    <name evidence="1" type="ORF">ES288_D05G003700v1</name>
</gene>
<accession>A0A5D2G6S5</accession>
<dbReference type="EMBL" id="CM017705">
    <property type="protein sequence ID" value="TYG66476.1"/>
    <property type="molecule type" value="Genomic_DNA"/>
</dbReference>
<proteinExistence type="predicted"/>
<reference evidence="2 3" key="1">
    <citation type="submission" date="2019-06" db="EMBL/GenBank/DDBJ databases">
        <title>WGS assembly of Gossypium darwinii.</title>
        <authorList>
            <person name="Chen Z.J."/>
            <person name="Sreedasyam A."/>
            <person name="Ando A."/>
            <person name="Song Q."/>
            <person name="De L."/>
            <person name="Hulse-Kemp A."/>
            <person name="Ding M."/>
            <person name="Ye W."/>
            <person name="Kirkbride R."/>
            <person name="Jenkins J."/>
            <person name="Plott C."/>
            <person name="Lovell J."/>
            <person name="Lin Y.-M."/>
            <person name="Vaughn R."/>
            <person name="Liu B."/>
            <person name="Li W."/>
            <person name="Simpson S."/>
            <person name="Scheffler B."/>
            <person name="Saski C."/>
            <person name="Grover C."/>
            <person name="Hu G."/>
            <person name="Conover J."/>
            <person name="Carlson J."/>
            <person name="Shu S."/>
            <person name="Boston L."/>
            <person name="Williams M."/>
            <person name="Peterson D."/>
            <person name="Mcgee K."/>
            <person name="Jones D."/>
            <person name="Wendel J."/>
            <person name="Stelly D."/>
            <person name="Grimwood J."/>
            <person name="Schmutz J."/>
        </authorList>
    </citation>
    <scope>NUCLEOTIDE SEQUENCE [LARGE SCALE GENOMIC DNA]</scope>
    <source>
        <strain evidence="2">1808015.09</strain>
    </source>
</reference>
<organism evidence="2 3">
    <name type="scientific">Gossypium darwinii</name>
    <name type="common">Darwin's cotton</name>
    <name type="synonym">Gossypium barbadense var. darwinii</name>
    <dbReference type="NCBI Taxonomy" id="34276"/>
    <lineage>
        <taxon>Eukaryota</taxon>
        <taxon>Viridiplantae</taxon>
        <taxon>Streptophyta</taxon>
        <taxon>Embryophyta</taxon>
        <taxon>Tracheophyta</taxon>
        <taxon>Spermatophyta</taxon>
        <taxon>Magnoliopsida</taxon>
        <taxon>eudicotyledons</taxon>
        <taxon>Gunneridae</taxon>
        <taxon>Pentapetalae</taxon>
        <taxon>rosids</taxon>
        <taxon>malvids</taxon>
        <taxon>Malvales</taxon>
        <taxon>Malvaceae</taxon>
        <taxon>Malvoideae</taxon>
        <taxon>Gossypium</taxon>
    </lineage>
</organism>
<dbReference type="AlphaFoldDB" id="A0A5D2G6S5"/>
<evidence type="ECO:0000313" key="1">
    <source>
        <dbReference type="EMBL" id="TYG66476.1"/>
    </source>
</evidence>
<dbReference type="Proteomes" id="UP000323506">
    <property type="component" value="Chromosome D05"/>
</dbReference>
<sequence>MHLIGFILRATDFVVICLVIWFHSLDSFRLCRIWSFIVITYLV</sequence>
<name>A0A5D2G6S5_GOSDA</name>
<evidence type="ECO:0000313" key="2">
    <source>
        <dbReference type="EMBL" id="TYH13308.1"/>
    </source>
</evidence>